<feature type="binding site" evidence="10">
    <location>
        <begin position="10"/>
        <end position="12"/>
    </location>
    <ligand>
        <name>UDP-N-acetyl-alpha-D-glucosamine</name>
        <dbReference type="ChEBI" id="CHEBI:57705"/>
    </ligand>
</feature>
<keyword evidence="7 10" id="KW-0472">Membrane</keyword>
<organism evidence="13">
    <name type="scientific">Thermohahella caldifontis</name>
    <dbReference type="NCBI Taxonomy" id="3142973"/>
    <lineage>
        <taxon>Bacteria</taxon>
        <taxon>Pseudomonadati</taxon>
        <taxon>Pseudomonadota</taxon>
        <taxon>Gammaproteobacteria</taxon>
        <taxon>Oceanospirillales</taxon>
        <taxon>Hahellaceae</taxon>
        <taxon>Thermohahella</taxon>
    </lineage>
</organism>
<comment type="function">
    <text evidence="10">Cell wall formation. Catalyzes the transfer of a GlcNAc subunit on undecaprenyl-pyrophosphoryl-MurNAc-pentapeptide (lipid intermediate I) to form undecaprenyl-pyrophosphoryl-MurNAc-(pentapeptide)GlcNAc (lipid intermediate II).</text>
</comment>
<dbReference type="Pfam" id="PF03033">
    <property type="entry name" value="Glyco_transf_28"/>
    <property type="match status" value="1"/>
</dbReference>
<sequence length="357" mass="37660">MRVLIMAGGTGGHVFPALAVAEVLGQRGAEVHWLGAEGGREVRWVGQAGLPIHTVPVAGLRGKSLGARLKGVLSMMRALMRALGIVRRLKPDVVLGMGGYAAAPGALASRVLRCPLVIHEQNALPGMTNRVLARFATQCLEAFPGAMSRIAGHVELVGNPVRRTLIERSAEAAAAGSRTPLTILVLGGSLGAQALNEIVPRALAEISVPVDMKVIHQAGEGKAGDCLEAYRKAGVEADVVPFIDDMGAAYAQADLVICRAGAMTLAELMVMGRPAILVPFPHAVDDHQYYNARYLADAGAACILRQSELTPARLGKTVQDLLSRPERLQEMGQSARSLARPEAAERIADILETLAHA</sequence>
<keyword evidence="2 10" id="KW-0132">Cell division</keyword>
<gene>
    <name evidence="10 13" type="primary">murG</name>
    <name evidence="13" type="ORF">AAIA72_00175</name>
</gene>
<evidence type="ECO:0000256" key="5">
    <source>
        <dbReference type="ARBA" id="ARBA00022960"/>
    </source>
</evidence>
<dbReference type="GO" id="GO:0051301">
    <property type="term" value="P:cell division"/>
    <property type="evidence" value="ECO:0007669"/>
    <property type="project" value="UniProtKB-KW"/>
</dbReference>
<feature type="binding site" evidence="10">
    <location>
        <position position="288"/>
    </location>
    <ligand>
        <name>UDP-N-acetyl-alpha-D-glucosamine</name>
        <dbReference type="ChEBI" id="CHEBI:57705"/>
    </ligand>
</feature>
<dbReference type="PANTHER" id="PTHR21015:SF22">
    <property type="entry name" value="GLYCOSYLTRANSFERASE"/>
    <property type="match status" value="1"/>
</dbReference>
<comment type="catalytic activity">
    <reaction evidence="10">
        <text>di-trans,octa-cis-undecaprenyl diphospho-N-acetyl-alpha-D-muramoyl-L-alanyl-D-glutamyl-meso-2,6-diaminopimeloyl-D-alanyl-D-alanine + UDP-N-acetyl-alpha-D-glucosamine = di-trans,octa-cis-undecaprenyl diphospho-[N-acetyl-alpha-D-glucosaminyl-(1-&gt;4)]-N-acetyl-alpha-D-muramoyl-L-alanyl-D-glutamyl-meso-2,6-diaminopimeloyl-D-alanyl-D-alanine + UDP + H(+)</text>
        <dbReference type="Rhea" id="RHEA:31227"/>
        <dbReference type="ChEBI" id="CHEBI:15378"/>
        <dbReference type="ChEBI" id="CHEBI:57705"/>
        <dbReference type="ChEBI" id="CHEBI:58223"/>
        <dbReference type="ChEBI" id="CHEBI:61387"/>
        <dbReference type="ChEBI" id="CHEBI:61388"/>
        <dbReference type="EC" id="2.4.1.227"/>
    </reaction>
</comment>
<dbReference type="GO" id="GO:0005886">
    <property type="term" value="C:plasma membrane"/>
    <property type="evidence" value="ECO:0007669"/>
    <property type="project" value="UniProtKB-SubCell"/>
</dbReference>
<evidence type="ECO:0000256" key="9">
    <source>
        <dbReference type="ARBA" id="ARBA00023316"/>
    </source>
</evidence>
<dbReference type="CDD" id="cd03785">
    <property type="entry name" value="GT28_MurG"/>
    <property type="match status" value="1"/>
</dbReference>
<dbReference type="PANTHER" id="PTHR21015">
    <property type="entry name" value="UDP-N-ACETYLGLUCOSAMINE--N-ACETYLMURAMYL-(PENTAPEPTIDE) PYROPHOSPHORYL-UNDECAPRENOL N-ACETYLGLUCOSAMINE TRANSFERASE 1"/>
    <property type="match status" value="1"/>
</dbReference>
<keyword evidence="4 10" id="KW-0808">Transferase</keyword>
<dbReference type="HAMAP" id="MF_00033">
    <property type="entry name" value="MurG"/>
    <property type="match status" value="1"/>
</dbReference>
<dbReference type="InterPro" id="IPR007235">
    <property type="entry name" value="Glyco_trans_28_C"/>
</dbReference>
<comment type="pathway">
    <text evidence="10">Cell wall biogenesis; peptidoglycan biosynthesis.</text>
</comment>
<comment type="caution">
    <text evidence="10">Lacks conserved residue(s) required for the propagation of feature annotation.</text>
</comment>
<dbReference type="GO" id="GO:0009252">
    <property type="term" value="P:peptidoglycan biosynthetic process"/>
    <property type="evidence" value="ECO:0007669"/>
    <property type="project" value="UniProtKB-UniRule"/>
</dbReference>
<dbReference type="RefSeq" id="WP_369601447.1">
    <property type="nucleotide sequence ID" value="NZ_CP154858.1"/>
</dbReference>
<dbReference type="GO" id="GO:0008360">
    <property type="term" value="P:regulation of cell shape"/>
    <property type="evidence" value="ECO:0007669"/>
    <property type="project" value="UniProtKB-KW"/>
</dbReference>
<dbReference type="EMBL" id="CP154858">
    <property type="protein sequence ID" value="XDT72440.1"/>
    <property type="molecule type" value="Genomic_DNA"/>
</dbReference>
<evidence type="ECO:0000256" key="8">
    <source>
        <dbReference type="ARBA" id="ARBA00023306"/>
    </source>
</evidence>
<evidence type="ECO:0000256" key="10">
    <source>
        <dbReference type="HAMAP-Rule" id="MF_00033"/>
    </source>
</evidence>
<keyword evidence="9 10" id="KW-0961">Cell wall biogenesis/degradation</keyword>
<feature type="domain" description="Glycosyltransferase family 28 N-terminal" evidence="11">
    <location>
        <begin position="3"/>
        <end position="139"/>
    </location>
</feature>
<keyword evidence="1 10" id="KW-1003">Cell membrane</keyword>
<accession>A0AB39UX85</accession>
<protein>
    <recommendedName>
        <fullName evidence="10">UDP-N-acetylglucosamine--N-acetylmuramyl-(pentapeptide) pyrophosphoryl-undecaprenol N-acetylglucosamine transferase</fullName>
        <ecNumber evidence="10">2.4.1.227</ecNumber>
    </recommendedName>
    <alternativeName>
        <fullName evidence="10">Undecaprenyl-PP-MurNAc-pentapeptide-UDPGlcNAc GlcNAc transferase</fullName>
    </alternativeName>
</protein>
<evidence type="ECO:0000313" key="13">
    <source>
        <dbReference type="EMBL" id="XDT72440.1"/>
    </source>
</evidence>
<dbReference type="NCBIfam" id="TIGR01133">
    <property type="entry name" value="murG"/>
    <property type="match status" value="1"/>
</dbReference>
<keyword evidence="3 10" id="KW-0328">Glycosyltransferase</keyword>
<proteinExistence type="inferred from homology"/>
<evidence type="ECO:0000256" key="1">
    <source>
        <dbReference type="ARBA" id="ARBA00022475"/>
    </source>
</evidence>
<reference evidence="13" key="1">
    <citation type="submission" date="2024-05" db="EMBL/GenBank/DDBJ databases">
        <title>Genome sequencing of novel strain.</title>
        <authorList>
            <person name="Ganbat D."/>
            <person name="Ganbat S."/>
            <person name="Lee S.-J."/>
        </authorList>
    </citation>
    <scope>NUCLEOTIDE SEQUENCE</scope>
    <source>
        <strain evidence="13">SMD15-11</strain>
    </source>
</reference>
<comment type="similarity">
    <text evidence="10">Belongs to the glycosyltransferase 28 family. MurG subfamily.</text>
</comment>
<dbReference type="Pfam" id="PF04101">
    <property type="entry name" value="Glyco_tran_28_C"/>
    <property type="match status" value="1"/>
</dbReference>
<feature type="binding site" evidence="10">
    <location>
        <position position="189"/>
    </location>
    <ligand>
        <name>UDP-N-acetyl-alpha-D-glucosamine</name>
        <dbReference type="ChEBI" id="CHEBI:57705"/>
    </ligand>
</feature>
<feature type="domain" description="Glycosyl transferase family 28 C-terminal" evidence="12">
    <location>
        <begin position="182"/>
        <end position="346"/>
    </location>
</feature>
<feature type="binding site" evidence="10">
    <location>
        <position position="243"/>
    </location>
    <ligand>
        <name>UDP-N-acetyl-alpha-D-glucosamine</name>
        <dbReference type="ChEBI" id="CHEBI:57705"/>
    </ligand>
</feature>
<dbReference type="SUPFAM" id="SSF53756">
    <property type="entry name" value="UDP-Glycosyltransferase/glycogen phosphorylase"/>
    <property type="match status" value="1"/>
</dbReference>
<evidence type="ECO:0000259" key="12">
    <source>
        <dbReference type="Pfam" id="PF04101"/>
    </source>
</evidence>
<dbReference type="KEGG" id="tcd:AAIA72_00175"/>
<feature type="binding site" evidence="10">
    <location>
        <position position="162"/>
    </location>
    <ligand>
        <name>UDP-N-acetyl-alpha-D-glucosamine</name>
        <dbReference type="ChEBI" id="CHEBI:57705"/>
    </ligand>
</feature>
<dbReference type="InterPro" id="IPR004276">
    <property type="entry name" value="GlycoTrans_28_N"/>
</dbReference>
<dbReference type="AlphaFoldDB" id="A0AB39UX85"/>
<evidence type="ECO:0000256" key="2">
    <source>
        <dbReference type="ARBA" id="ARBA00022618"/>
    </source>
</evidence>
<feature type="binding site" evidence="10">
    <location>
        <position position="122"/>
    </location>
    <ligand>
        <name>UDP-N-acetyl-alpha-D-glucosamine</name>
        <dbReference type="ChEBI" id="CHEBI:57705"/>
    </ligand>
</feature>
<evidence type="ECO:0000256" key="3">
    <source>
        <dbReference type="ARBA" id="ARBA00022676"/>
    </source>
</evidence>
<dbReference type="Gene3D" id="3.40.50.2000">
    <property type="entry name" value="Glycogen Phosphorylase B"/>
    <property type="match status" value="2"/>
</dbReference>
<dbReference type="InterPro" id="IPR006009">
    <property type="entry name" value="GlcNAc_MurG"/>
</dbReference>
<dbReference type="GO" id="GO:0071555">
    <property type="term" value="P:cell wall organization"/>
    <property type="evidence" value="ECO:0007669"/>
    <property type="project" value="UniProtKB-KW"/>
</dbReference>
<keyword evidence="8 10" id="KW-0131">Cell cycle</keyword>
<comment type="subcellular location">
    <subcellularLocation>
        <location evidence="10">Cell membrane</location>
        <topology evidence="10">Peripheral membrane protein</topology>
        <orientation evidence="10">Cytoplasmic side</orientation>
    </subcellularLocation>
</comment>
<keyword evidence="6 10" id="KW-0573">Peptidoglycan synthesis</keyword>
<keyword evidence="5 10" id="KW-0133">Cell shape</keyword>
<evidence type="ECO:0000256" key="4">
    <source>
        <dbReference type="ARBA" id="ARBA00022679"/>
    </source>
</evidence>
<evidence type="ECO:0000259" key="11">
    <source>
        <dbReference type="Pfam" id="PF03033"/>
    </source>
</evidence>
<dbReference type="GO" id="GO:0050511">
    <property type="term" value="F:undecaprenyldiphospho-muramoylpentapeptide beta-N-acetylglucosaminyltransferase activity"/>
    <property type="evidence" value="ECO:0007669"/>
    <property type="project" value="UniProtKB-UniRule"/>
</dbReference>
<evidence type="ECO:0000256" key="6">
    <source>
        <dbReference type="ARBA" id="ARBA00022984"/>
    </source>
</evidence>
<dbReference type="GO" id="GO:0005975">
    <property type="term" value="P:carbohydrate metabolic process"/>
    <property type="evidence" value="ECO:0007669"/>
    <property type="project" value="InterPro"/>
</dbReference>
<dbReference type="EC" id="2.4.1.227" evidence="10"/>
<evidence type="ECO:0000256" key="7">
    <source>
        <dbReference type="ARBA" id="ARBA00023136"/>
    </source>
</evidence>
<name>A0AB39UX85_9GAMM</name>